<keyword evidence="5" id="KW-1185">Reference proteome</keyword>
<sequence length="378" mass="41431">MSEILERIWEYRQISRVELVELTGLTSGTITNLTHDLIQLGILRENEAISGNVGRRRVMLGFDPRFYRIIGLDIGRTSFEIIVMDLNGTILQSIEREMNGVQGPEAYFQVITPTLTTVKQEIEAAGEKILGLGVGIPGPIHYESGSLLAPPNFPGWKGYPLKQMLEQQFDLVTLIEDDARTSAMAERWYGLGKSVQNLVSITMGTGIGGGVVTNGKIVRGTNGLCGQVGHMTIVLDGKMCDCGNRGCWETVGSIPGILSRWSQGSTLMELQTAIRQGEPEALRCIDETLAYLEAALVNVQNLYDPELILLGGRLFPLLAEHLDQLKPRLQSRLYAFAKDRLRIEPATFGTSQSAVGAAALMLGFLLSEPVRLLSLQDS</sequence>
<dbReference type="InterPro" id="IPR036388">
    <property type="entry name" value="WH-like_DNA-bd_sf"/>
</dbReference>
<evidence type="ECO:0000256" key="1">
    <source>
        <dbReference type="ARBA" id="ARBA00002486"/>
    </source>
</evidence>
<keyword evidence="3" id="KW-0859">Xylose metabolism</keyword>
<comment type="similarity">
    <text evidence="2">Belongs to the ROK (NagC/XylR) family.</text>
</comment>
<dbReference type="PANTHER" id="PTHR18964">
    <property type="entry name" value="ROK (REPRESSOR, ORF, KINASE) FAMILY"/>
    <property type="match status" value="1"/>
</dbReference>
<dbReference type="SUPFAM" id="SSF46785">
    <property type="entry name" value="Winged helix' DNA-binding domain"/>
    <property type="match status" value="1"/>
</dbReference>
<dbReference type="SUPFAM" id="SSF53067">
    <property type="entry name" value="Actin-like ATPase domain"/>
    <property type="match status" value="1"/>
</dbReference>
<dbReference type="Proteomes" id="UP001652445">
    <property type="component" value="Unassembled WGS sequence"/>
</dbReference>
<evidence type="ECO:0000256" key="2">
    <source>
        <dbReference type="ARBA" id="ARBA00006479"/>
    </source>
</evidence>
<protein>
    <submittedName>
        <fullName evidence="4">ROK family protein</fullName>
    </submittedName>
</protein>
<evidence type="ECO:0000256" key="3">
    <source>
        <dbReference type="ARBA" id="ARBA00022629"/>
    </source>
</evidence>
<accession>A0ABT2UIC2</accession>
<dbReference type="EMBL" id="JAOQIO010000084">
    <property type="protein sequence ID" value="MCU6794362.1"/>
    <property type="molecule type" value="Genomic_DNA"/>
</dbReference>
<comment type="function">
    <text evidence="1">Transcriptional repressor of xylose-utilizing enzymes.</text>
</comment>
<dbReference type="InterPro" id="IPR049874">
    <property type="entry name" value="ROK_cs"/>
</dbReference>
<dbReference type="PROSITE" id="PS01125">
    <property type="entry name" value="ROK"/>
    <property type="match status" value="1"/>
</dbReference>
<reference evidence="4 5" key="1">
    <citation type="submission" date="2022-09" db="EMBL/GenBank/DDBJ databases">
        <authorList>
            <person name="Han X.L."/>
            <person name="Wang Q."/>
            <person name="Lu T."/>
        </authorList>
    </citation>
    <scope>NUCLEOTIDE SEQUENCE [LARGE SCALE GENOMIC DNA]</scope>
    <source>
        <strain evidence="4 5">WQ 127069</strain>
    </source>
</reference>
<dbReference type="Gene3D" id="3.30.420.40">
    <property type="match status" value="2"/>
</dbReference>
<dbReference type="Pfam" id="PF00480">
    <property type="entry name" value="ROK"/>
    <property type="match status" value="1"/>
</dbReference>
<comment type="caution">
    <text evidence="4">The sequence shown here is derived from an EMBL/GenBank/DDBJ whole genome shotgun (WGS) entry which is preliminary data.</text>
</comment>
<evidence type="ECO:0000313" key="5">
    <source>
        <dbReference type="Proteomes" id="UP001652445"/>
    </source>
</evidence>
<gene>
    <name evidence="4" type="ORF">OB236_19845</name>
</gene>
<dbReference type="RefSeq" id="WP_262685528.1">
    <property type="nucleotide sequence ID" value="NZ_JAOQIO010000084.1"/>
</dbReference>
<dbReference type="InterPro" id="IPR036390">
    <property type="entry name" value="WH_DNA-bd_sf"/>
</dbReference>
<organism evidence="4 5">
    <name type="scientific">Paenibacillus baimaensis</name>
    <dbReference type="NCBI Taxonomy" id="2982185"/>
    <lineage>
        <taxon>Bacteria</taxon>
        <taxon>Bacillati</taxon>
        <taxon>Bacillota</taxon>
        <taxon>Bacilli</taxon>
        <taxon>Bacillales</taxon>
        <taxon>Paenibacillaceae</taxon>
        <taxon>Paenibacillus</taxon>
    </lineage>
</organism>
<name>A0ABT2UIC2_9BACL</name>
<proteinExistence type="inferred from homology"/>
<dbReference type="InterPro" id="IPR043129">
    <property type="entry name" value="ATPase_NBD"/>
</dbReference>
<dbReference type="Gene3D" id="1.10.10.10">
    <property type="entry name" value="Winged helix-like DNA-binding domain superfamily/Winged helix DNA-binding domain"/>
    <property type="match status" value="1"/>
</dbReference>
<keyword evidence="3" id="KW-0119">Carbohydrate metabolism</keyword>
<dbReference type="PANTHER" id="PTHR18964:SF149">
    <property type="entry name" value="BIFUNCTIONAL UDP-N-ACETYLGLUCOSAMINE 2-EPIMERASE_N-ACETYLMANNOSAMINE KINASE"/>
    <property type="match status" value="1"/>
</dbReference>
<evidence type="ECO:0000313" key="4">
    <source>
        <dbReference type="EMBL" id="MCU6794362.1"/>
    </source>
</evidence>
<dbReference type="InterPro" id="IPR000600">
    <property type="entry name" value="ROK"/>
</dbReference>